<dbReference type="EMBL" id="AP028679">
    <property type="protein sequence ID" value="BEQ15421.1"/>
    <property type="molecule type" value="Genomic_DNA"/>
</dbReference>
<dbReference type="AlphaFoldDB" id="A0AAU9EE67"/>
<dbReference type="Pfam" id="PF14534">
    <property type="entry name" value="DUF4440"/>
    <property type="match status" value="1"/>
</dbReference>
<organism evidence="3 4">
    <name type="scientific">Desulfoferula mesophila</name>
    <dbReference type="NCBI Taxonomy" id="3058419"/>
    <lineage>
        <taxon>Bacteria</taxon>
        <taxon>Pseudomonadati</taxon>
        <taxon>Thermodesulfobacteriota</taxon>
        <taxon>Desulfarculia</taxon>
        <taxon>Desulfarculales</taxon>
        <taxon>Desulfarculaceae</taxon>
        <taxon>Desulfoferula</taxon>
    </lineage>
</organism>
<dbReference type="InterPro" id="IPR032710">
    <property type="entry name" value="NTF2-like_dom_sf"/>
</dbReference>
<keyword evidence="4" id="KW-1185">Reference proteome</keyword>
<dbReference type="Gene3D" id="3.10.450.50">
    <property type="match status" value="1"/>
</dbReference>
<evidence type="ECO:0000256" key="1">
    <source>
        <dbReference type="SAM" id="SignalP"/>
    </source>
</evidence>
<dbReference type="Proteomes" id="UP001366166">
    <property type="component" value="Chromosome"/>
</dbReference>
<protein>
    <recommendedName>
        <fullName evidence="2">DUF4440 domain-containing protein</fullName>
    </recommendedName>
</protein>
<feature type="domain" description="DUF4440" evidence="2">
    <location>
        <begin position="30"/>
        <end position="130"/>
    </location>
</feature>
<dbReference type="SUPFAM" id="SSF54427">
    <property type="entry name" value="NTF2-like"/>
    <property type="match status" value="1"/>
</dbReference>
<accession>A0AAU9EE67</accession>
<evidence type="ECO:0000313" key="3">
    <source>
        <dbReference type="EMBL" id="BEQ15421.1"/>
    </source>
</evidence>
<sequence>MPRVACLCVAALLLLAPVAWAEPPVSGEQLVRDLWTTTAGRQWQQKVGEVSPAFMSVQSAGVHDKATELAALDRAVISNYVLSGFRTTRQGPVLVVTYLARVETMKDGRRVGSKTAPRMSVFIKTDQGWQWLAHASVPVP</sequence>
<dbReference type="RefSeq" id="WP_338599793.1">
    <property type="nucleotide sequence ID" value="NZ_AP028679.1"/>
</dbReference>
<feature type="chain" id="PRO_5043998111" description="DUF4440 domain-containing protein" evidence="1">
    <location>
        <begin position="22"/>
        <end position="140"/>
    </location>
</feature>
<feature type="signal peptide" evidence="1">
    <location>
        <begin position="1"/>
        <end position="21"/>
    </location>
</feature>
<evidence type="ECO:0000313" key="4">
    <source>
        <dbReference type="Proteomes" id="UP001366166"/>
    </source>
</evidence>
<proteinExistence type="predicted"/>
<keyword evidence="1" id="KW-0732">Signal</keyword>
<name>A0AAU9EE67_9BACT</name>
<evidence type="ECO:0000259" key="2">
    <source>
        <dbReference type="Pfam" id="PF14534"/>
    </source>
</evidence>
<reference evidence="4" key="1">
    <citation type="journal article" date="2023" name="Arch. Microbiol.">
        <title>Desulfoferula mesophilus gen. nov. sp. nov., a mesophilic sulfate-reducing bacterium isolated from a brackish lake sediment.</title>
        <authorList>
            <person name="Watanabe T."/>
            <person name="Yabe T."/>
            <person name="Tsuji J.M."/>
            <person name="Fukui M."/>
        </authorList>
    </citation>
    <scope>NUCLEOTIDE SEQUENCE [LARGE SCALE GENOMIC DNA]</scope>
    <source>
        <strain evidence="4">12FAK</strain>
    </source>
</reference>
<dbReference type="InterPro" id="IPR027843">
    <property type="entry name" value="DUF4440"/>
</dbReference>
<gene>
    <name evidence="3" type="ORF">FAK_24870</name>
</gene>
<dbReference type="KEGG" id="dmp:FAK_24870"/>